<name>A0ABW1AZV0_9ACTN</name>
<evidence type="ECO:0000313" key="2">
    <source>
        <dbReference type="Proteomes" id="UP001596112"/>
    </source>
</evidence>
<proteinExistence type="predicted"/>
<dbReference type="Proteomes" id="UP001596112">
    <property type="component" value="Unassembled WGS sequence"/>
</dbReference>
<evidence type="ECO:0008006" key="3">
    <source>
        <dbReference type="Google" id="ProtNLM"/>
    </source>
</evidence>
<evidence type="ECO:0000313" key="1">
    <source>
        <dbReference type="EMBL" id="MFC5805998.1"/>
    </source>
</evidence>
<keyword evidence="2" id="KW-1185">Reference proteome</keyword>
<dbReference type="RefSeq" id="WP_380965364.1">
    <property type="nucleotide sequence ID" value="NZ_JAQOSL010000012.1"/>
</dbReference>
<sequence>MFPSRLPPEALGAGPEAMTVALLEQVNTGMPEDDGMSVAVATLIAAGAPEPHARAVAEAAAAALATEPDNGVRGAGRRS</sequence>
<gene>
    <name evidence="1" type="ORF">ACFQGO_00440</name>
</gene>
<protein>
    <recommendedName>
        <fullName evidence="3">Anthranilate phosphoribosyltransferase</fullName>
    </recommendedName>
</protein>
<reference evidence="2" key="1">
    <citation type="journal article" date="2019" name="Int. J. Syst. Evol. Microbiol.">
        <title>The Global Catalogue of Microorganisms (GCM) 10K type strain sequencing project: providing services to taxonomists for standard genome sequencing and annotation.</title>
        <authorList>
            <consortium name="The Broad Institute Genomics Platform"/>
            <consortium name="The Broad Institute Genome Sequencing Center for Infectious Disease"/>
            <person name="Wu L."/>
            <person name="Ma J."/>
        </authorList>
    </citation>
    <scope>NUCLEOTIDE SEQUENCE [LARGE SCALE GENOMIC DNA]</scope>
    <source>
        <strain evidence="2">JCM 9918</strain>
    </source>
</reference>
<accession>A0ABW1AZV0</accession>
<comment type="caution">
    <text evidence="1">The sequence shown here is derived from an EMBL/GenBank/DDBJ whole genome shotgun (WGS) entry which is preliminary data.</text>
</comment>
<dbReference type="EMBL" id="JBHSNZ010000001">
    <property type="protein sequence ID" value="MFC5805998.1"/>
    <property type="molecule type" value="Genomic_DNA"/>
</dbReference>
<organism evidence="1 2">
    <name type="scientific">Streptomyces heilongjiangensis</name>
    <dbReference type="NCBI Taxonomy" id="945052"/>
    <lineage>
        <taxon>Bacteria</taxon>
        <taxon>Bacillati</taxon>
        <taxon>Actinomycetota</taxon>
        <taxon>Actinomycetes</taxon>
        <taxon>Kitasatosporales</taxon>
        <taxon>Streptomycetaceae</taxon>
        <taxon>Streptomyces</taxon>
    </lineage>
</organism>